<accession>A0A849K4Y2</accession>
<sequence>MLDPGGDPPVPVGLVRLLLRRSGTVFVVPREGSGKPDLPTSEVLDLGDGRATAERLAATVVGEGGGPTLLGYVRNSVEVPDEQYPWPLPRAHFCVWQSDGEPTCEGSWVSVDDPASPLRTRHWWPLVAATDAGNPGGTSG</sequence>
<keyword evidence="1" id="KW-0378">Hydrolase</keyword>
<dbReference type="GO" id="GO:0016787">
    <property type="term" value="F:hydrolase activity"/>
    <property type="evidence" value="ECO:0007669"/>
    <property type="project" value="UniProtKB-KW"/>
</dbReference>
<organism evidence="1 2">
    <name type="scientific">Isoptericola sediminis</name>
    <dbReference type="NCBI Taxonomy" id="2733572"/>
    <lineage>
        <taxon>Bacteria</taxon>
        <taxon>Bacillati</taxon>
        <taxon>Actinomycetota</taxon>
        <taxon>Actinomycetes</taxon>
        <taxon>Micrococcales</taxon>
        <taxon>Promicromonosporaceae</taxon>
        <taxon>Isoptericola</taxon>
    </lineage>
</organism>
<proteinExistence type="predicted"/>
<dbReference type="RefSeq" id="WP_171246609.1">
    <property type="nucleotide sequence ID" value="NZ_JABFAJ010000011.1"/>
</dbReference>
<dbReference type="EMBL" id="JABFAJ010000011">
    <property type="protein sequence ID" value="NNU27099.1"/>
    <property type="molecule type" value="Genomic_DNA"/>
</dbReference>
<gene>
    <name evidence="1" type="ORF">HLI28_06025</name>
</gene>
<evidence type="ECO:0000313" key="2">
    <source>
        <dbReference type="Proteomes" id="UP000557204"/>
    </source>
</evidence>
<name>A0A849K4Y2_9MICO</name>
<protein>
    <submittedName>
        <fullName evidence="1">NUDIX hydrolase</fullName>
    </submittedName>
</protein>
<dbReference type="AlphaFoldDB" id="A0A849K4Y2"/>
<dbReference type="Proteomes" id="UP000557204">
    <property type="component" value="Unassembled WGS sequence"/>
</dbReference>
<keyword evidence="2" id="KW-1185">Reference proteome</keyword>
<reference evidence="1 2" key="1">
    <citation type="submission" date="2020-05" db="EMBL/GenBank/DDBJ databases">
        <title>Genome sequence of Isoptericola sp. JC619 isolated from Chilika lagoon, India.</title>
        <authorList>
            <person name="Kumar D."/>
            <person name="Appam K."/>
            <person name="Gandham S."/>
            <person name="Uppada J."/>
            <person name="Sasikala C."/>
            <person name="Venkata Ramana C."/>
        </authorList>
    </citation>
    <scope>NUCLEOTIDE SEQUENCE [LARGE SCALE GENOMIC DNA]</scope>
    <source>
        <strain evidence="1 2">JC619</strain>
    </source>
</reference>
<evidence type="ECO:0000313" key="1">
    <source>
        <dbReference type="EMBL" id="NNU27099.1"/>
    </source>
</evidence>
<comment type="caution">
    <text evidence="1">The sequence shown here is derived from an EMBL/GenBank/DDBJ whole genome shotgun (WGS) entry which is preliminary data.</text>
</comment>